<evidence type="ECO:0000313" key="2">
    <source>
        <dbReference type="EMBL" id="KAF9476137.1"/>
    </source>
</evidence>
<feature type="compositionally biased region" description="Basic and acidic residues" evidence="1">
    <location>
        <begin position="566"/>
        <end position="582"/>
    </location>
</feature>
<name>A0A9P6CRF2_9AGAR</name>
<feature type="compositionally biased region" description="Pro residues" evidence="1">
    <location>
        <begin position="817"/>
        <end position="837"/>
    </location>
</feature>
<feature type="compositionally biased region" description="Polar residues" evidence="1">
    <location>
        <begin position="936"/>
        <end position="952"/>
    </location>
</feature>
<feature type="compositionally biased region" description="Pro residues" evidence="1">
    <location>
        <begin position="782"/>
        <end position="800"/>
    </location>
</feature>
<keyword evidence="3" id="KW-1185">Reference proteome</keyword>
<evidence type="ECO:0000313" key="3">
    <source>
        <dbReference type="Proteomes" id="UP000807469"/>
    </source>
</evidence>
<organism evidence="2 3">
    <name type="scientific">Pholiota conissans</name>
    <dbReference type="NCBI Taxonomy" id="109636"/>
    <lineage>
        <taxon>Eukaryota</taxon>
        <taxon>Fungi</taxon>
        <taxon>Dikarya</taxon>
        <taxon>Basidiomycota</taxon>
        <taxon>Agaricomycotina</taxon>
        <taxon>Agaricomycetes</taxon>
        <taxon>Agaricomycetidae</taxon>
        <taxon>Agaricales</taxon>
        <taxon>Agaricineae</taxon>
        <taxon>Strophariaceae</taxon>
        <taxon>Pholiota</taxon>
    </lineage>
</organism>
<dbReference type="EMBL" id="MU155305">
    <property type="protein sequence ID" value="KAF9476137.1"/>
    <property type="molecule type" value="Genomic_DNA"/>
</dbReference>
<feature type="compositionally biased region" description="Pro residues" evidence="1">
    <location>
        <begin position="917"/>
        <end position="929"/>
    </location>
</feature>
<dbReference type="AlphaFoldDB" id="A0A9P6CRF2"/>
<comment type="caution">
    <text evidence="2">The sequence shown here is derived from an EMBL/GenBank/DDBJ whole genome shotgun (WGS) entry which is preliminary data.</text>
</comment>
<dbReference type="OrthoDB" id="3254160at2759"/>
<feature type="region of interest" description="Disordered" evidence="1">
    <location>
        <begin position="65"/>
        <end position="101"/>
    </location>
</feature>
<evidence type="ECO:0000256" key="1">
    <source>
        <dbReference type="SAM" id="MobiDB-lite"/>
    </source>
</evidence>
<feature type="compositionally biased region" description="Low complexity" evidence="1">
    <location>
        <begin position="738"/>
        <end position="749"/>
    </location>
</feature>
<protein>
    <submittedName>
        <fullName evidence="2">Uncharacterized protein</fullName>
    </submittedName>
</protein>
<sequence>MDMDDGHNKSKSMTESDWLQLDELPRPFDAVGQALTALGALSIDDFLSNAPTTAAAYDIAFHLQLPEPEPEKEKEKESEKEQDGEKEDDADAVKDTPQKNPRNYVSLLRQASQNVFGTVDCLNWEFMEEVEPISKQCILTITRPTGATRSYKSDTGFTRRGDAKAQAAQIAVDMGAIDFIVTGDSDALKAKKGLLLNPFDVEIDNQQEADELPATGPVQKWNLGEEPLKKIEDTCKEWRLDKVKPHWVLYNDTKDKKKHGAALRISLNPHVFRSYSVDPVHKGVRAAKIACAHTAIQQGVIDFIKFGNGQTEPPKPVDDGLENMSNGRETPPLPIKGITLQEFYETLPQPFPEDVGGASAQEINAPAWLNVTLQSARGGRLISGFTPVVDSIHKLHGCILRIDRPEETRTYLVDPLFPRRSDARSAVCLLAMSQGVGDYIRGLKEATENKLPADKRKLANEKVLQVLAAECAKVRQGNRLTFTFTSERDAFGCVLKADISSNPDEPDIREYPVKPEYRTKADAKAAVAYLAAETGLVDLLRFRGGPLPDDYTPFWEAQVNGGDNYVPKRKDPERDIDGESRNPKKRKKGNGNGSERGESPAQQPPTKLKKPPIDTLPPKPQTVLPPSFFPPNNARWKKPHVPGSRGLGPTNAYATAGRMVDQDRSGNRSGGISRYPQSYHYPDSSDGIEPHARYDDRMGYRPDPGYPPAAPGYSHPDPYGNSYPASYPPPLPPPPPAQGRYPAPTYHSPPAQPPPPPHHYGGYYGAHSPPPTPTHTYGHYPYPHPNQYPSPYPPLPPSPYPDHYSHISHPAHHPAMYSPPPPPPMSHMHSPPHPVPVHPNTYSHSPVDYRSHHPSHTPPPPPPPSPPRYSHHVSHPSHPVDINSYVAGQQVNNRRRHSTVADFRGRDNWYPPRAPDDTPPPLPPTAPPPLDDESRWQSAERPQTYSSQSNRGSEAPLADLTVKGVTEAIVKAEPPATDGISQSVTPTAQQPSLLALFEFCEEQKIARPAFFSEVVQGNDKEKKYTVWAEKESQRLELPNRFATVEEGYEKLAKRVLAWERQKLSKA</sequence>
<feature type="compositionally biased region" description="Basic and acidic residues" evidence="1">
    <location>
        <begin position="688"/>
        <end position="700"/>
    </location>
</feature>
<accession>A0A9P6CRF2</accession>
<gene>
    <name evidence="2" type="ORF">BDN70DRAFT_995885</name>
</gene>
<feature type="compositionally biased region" description="Basic and acidic residues" evidence="1">
    <location>
        <begin position="69"/>
        <end position="83"/>
    </location>
</feature>
<feature type="region of interest" description="Disordered" evidence="1">
    <location>
        <begin position="553"/>
        <end position="959"/>
    </location>
</feature>
<proteinExistence type="predicted"/>
<feature type="compositionally biased region" description="Pro residues" evidence="1">
    <location>
        <begin position="856"/>
        <end position="867"/>
    </location>
</feature>
<reference evidence="2" key="1">
    <citation type="submission" date="2020-11" db="EMBL/GenBank/DDBJ databases">
        <authorList>
            <consortium name="DOE Joint Genome Institute"/>
            <person name="Ahrendt S."/>
            <person name="Riley R."/>
            <person name="Andreopoulos W."/>
            <person name="Labutti K."/>
            <person name="Pangilinan J."/>
            <person name="Ruiz-Duenas F.J."/>
            <person name="Barrasa J.M."/>
            <person name="Sanchez-Garcia M."/>
            <person name="Camarero S."/>
            <person name="Miyauchi S."/>
            <person name="Serrano A."/>
            <person name="Linde D."/>
            <person name="Babiker R."/>
            <person name="Drula E."/>
            <person name="Ayuso-Fernandez I."/>
            <person name="Pacheco R."/>
            <person name="Padilla G."/>
            <person name="Ferreira P."/>
            <person name="Barriuso J."/>
            <person name="Kellner H."/>
            <person name="Castanera R."/>
            <person name="Alfaro M."/>
            <person name="Ramirez L."/>
            <person name="Pisabarro A.G."/>
            <person name="Kuo A."/>
            <person name="Tritt A."/>
            <person name="Lipzen A."/>
            <person name="He G."/>
            <person name="Yan M."/>
            <person name="Ng V."/>
            <person name="Cullen D."/>
            <person name="Martin F."/>
            <person name="Rosso M.-N."/>
            <person name="Henrissat B."/>
            <person name="Hibbett D."/>
            <person name="Martinez A.T."/>
            <person name="Grigoriev I.V."/>
        </authorList>
    </citation>
    <scope>NUCLEOTIDE SEQUENCE</scope>
    <source>
        <strain evidence="2">CIRM-BRFM 674</strain>
    </source>
</reference>
<feature type="compositionally biased region" description="Pro residues" evidence="1">
    <location>
        <begin position="726"/>
        <end position="737"/>
    </location>
</feature>
<dbReference type="Proteomes" id="UP000807469">
    <property type="component" value="Unassembled WGS sequence"/>
</dbReference>